<evidence type="ECO:0000313" key="1">
    <source>
        <dbReference type="EMBL" id="SMG48175.1"/>
    </source>
</evidence>
<sequence length="126" mass="12845">MASSYDFFISGDHDAAKTIIGDALTAEGFTITMNVDGGFHAVRGSTAATVLWGGLAGKKLHMAFDTKFFVDEHGQLVARLSRDLAVGALKGGAIGATKTANAFEATSHAVGTALTNAGVLTSSIAN</sequence>
<evidence type="ECO:0000313" key="2">
    <source>
        <dbReference type="Proteomes" id="UP000193244"/>
    </source>
</evidence>
<dbReference type="RefSeq" id="WP_085488016.1">
    <property type="nucleotide sequence ID" value="NZ_FXAY01000007.1"/>
</dbReference>
<protein>
    <submittedName>
        <fullName evidence="1">Uncharacterized protein</fullName>
    </submittedName>
</protein>
<accession>A0A1X7L399</accession>
<dbReference type="OrthoDB" id="5144826at2"/>
<dbReference type="AlphaFoldDB" id="A0A1X7L399"/>
<dbReference type="Proteomes" id="UP000193244">
    <property type="component" value="Unassembled WGS sequence"/>
</dbReference>
<organism evidence="1 2">
    <name type="scientific">Agreia pratensis</name>
    <dbReference type="NCBI Taxonomy" id="150121"/>
    <lineage>
        <taxon>Bacteria</taxon>
        <taxon>Bacillati</taxon>
        <taxon>Actinomycetota</taxon>
        <taxon>Actinomycetes</taxon>
        <taxon>Micrococcales</taxon>
        <taxon>Microbacteriaceae</taxon>
        <taxon>Agreia</taxon>
    </lineage>
</organism>
<keyword evidence="2" id="KW-1185">Reference proteome</keyword>
<proteinExistence type="predicted"/>
<gene>
    <name evidence="1" type="ORF">SAMN06296010_3271</name>
</gene>
<reference evidence="2" key="1">
    <citation type="submission" date="2017-04" db="EMBL/GenBank/DDBJ databases">
        <authorList>
            <person name="Varghese N."/>
            <person name="Submissions S."/>
        </authorList>
    </citation>
    <scope>NUCLEOTIDE SEQUENCE [LARGE SCALE GENOMIC DNA]</scope>
    <source>
        <strain evidence="2">VKM Ac-2510</strain>
    </source>
</reference>
<name>A0A1X7L399_9MICO</name>
<dbReference type="EMBL" id="FXAY01000007">
    <property type="protein sequence ID" value="SMG48175.1"/>
    <property type="molecule type" value="Genomic_DNA"/>
</dbReference>